<keyword evidence="4 11" id="KW-0158">Chromosome</keyword>
<evidence type="ECO:0000256" key="5">
    <source>
        <dbReference type="ARBA" id="ARBA00022618"/>
    </source>
</evidence>
<comment type="caution">
    <text evidence="14">The sequence shown here is derived from an EMBL/GenBank/DDBJ whole genome shotgun (WGS) entry which is preliminary data.</text>
</comment>
<keyword evidence="8 11" id="KW-0131">Cell cycle</keyword>
<protein>
    <recommendedName>
        <fullName evidence="3 11">Kinetochore protein SPC25</fullName>
    </recommendedName>
</protein>
<evidence type="ECO:0000256" key="1">
    <source>
        <dbReference type="ARBA" id="ARBA00004584"/>
    </source>
</evidence>
<accession>A0AAV2QGX0</accession>
<evidence type="ECO:0000256" key="9">
    <source>
        <dbReference type="ARBA" id="ARBA00023328"/>
    </source>
</evidence>
<dbReference type="PANTHER" id="PTHR14281:SF0">
    <property type="entry name" value="KINETOCHORE PROTEIN SPC25"/>
    <property type="match status" value="1"/>
</dbReference>
<dbReference type="InterPro" id="IPR045143">
    <property type="entry name" value="Spc25"/>
</dbReference>
<comment type="similarity">
    <text evidence="2 11">Belongs to the SPC25 family.</text>
</comment>
<keyword evidence="5 11" id="KW-0132">Cell division</keyword>
<organism evidence="14 15">
    <name type="scientific">Meganyctiphanes norvegica</name>
    <name type="common">Northern krill</name>
    <name type="synonym">Thysanopoda norvegica</name>
    <dbReference type="NCBI Taxonomy" id="48144"/>
    <lineage>
        <taxon>Eukaryota</taxon>
        <taxon>Metazoa</taxon>
        <taxon>Ecdysozoa</taxon>
        <taxon>Arthropoda</taxon>
        <taxon>Crustacea</taxon>
        <taxon>Multicrustacea</taxon>
        <taxon>Malacostraca</taxon>
        <taxon>Eumalacostraca</taxon>
        <taxon>Eucarida</taxon>
        <taxon>Euphausiacea</taxon>
        <taxon>Euphausiidae</taxon>
        <taxon>Meganyctiphanes</taxon>
    </lineage>
</organism>
<comment type="function">
    <text evidence="11">Acts as a component of the essential kinetochore-associated NDC80 complex, which is required for chromosome segregation and spindle checkpoint activity.</text>
</comment>
<dbReference type="InterPro" id="IPR013255">
    <property type="entry name" value="Spc25_C"/>
</dbReference>
<keyword evidence="11" id="KW-0995">Kinetochore</keyword>
<dbReference type="GO" id="GO:0051301">
    <property type="term" value="P:cell division"/>
    <property type="evidence" value="ECO:0007669"/>
    <property type="project" value="UniProtKB-UniRule"/>
</dbReference>
<name>A0AAV2QGX0_MEGNR</name>
<evidence type="ECO:0000256" key="8">
    <source>
        <dbReference type="ARBA" id="ARBA00023306"/>
    </source>
</evidence>
<dbReference type="GO" id="GO:0005634">
    <property type="term" value="C:nucleus"/>
    <property type="evidence" value="ECO:0007669"/>
    <property type="project" value="UniProtKB-SubCell"/>
</dbReference>
<evidence type="ECO:0000313" key="14">
    <source>
        <dbReference type="EMBL" id="CAL4085816.1"/>
    </source>
</evidence>
<evidence type="ECO:0000256" key="4">
    <source>
        <dbReference type="ARBA" id="ARBA00022454"/>
    </source>
</evidence>
<dbReference type="GO" id="GO:0007059">
    <property type="term" value="P:chromosome segregation"/>
    <property type="evidence" value="ECO:0007669"/>
    <property type="project" value="InterPro"/>
</dbReference>
<keyword evidence="9 11" id="KW-0137">Centromere</keyword>
<proteinExistence type="inferred from homology"/>
<feature type="non-terminal residue" evidence="14">
    <location>
        <position position="1"/>
    </location>
</feature>
<dbReference type="AlphaFoldDB" id="A0AAV2QGX0"/>
<comment type="subunit">
    <text evidence="10">Component of the NDC80 complex, which is composed of ndc80, cdca1, spbc24 and spbc25. The NDC80 complex interacts with mis12 and zwint.</text>
</comment>
<dbReference type="EMBL" id="CAXKWB010007152">
    <property type="protein sequence ID" value="CAL4085816.1"/>
    <property type="molecule type" value="Genomic_DNA"/>
</dbReference>
<dbReference type="PANTHER" id="PTHR14281">
    <property type="entry name" value="KINETOCHORE PROTEIN SPC25-RELATED"/>
    <property type="match status" value="1"/>
</dbReference>
<feature type="coiled-coil region" evidence="12">
    <location>
        <begin position="17"/>
        <end position="97"/>
    </location>
</feature>
<evidence type="ECO:0000256" key="11">
    <source>
        <dbReference type="RuleBase" id="RU367150"/>
    </source>
</evidence>
<evidence type="ECO:0000259" key="13">
    <source>
        <dbReference type="Pfam" id="PF08234"/>
    </source>
</evidence>
<evidence type="ECO:0000256" key="7">
    <source>
        <dbReference type="ARBA" id="ARBA00023054"/>
    </source>
</evidence>
<gene>
    <name evidence="14" type="ORF">MNOR_LOCUS12819</name>
</gene>
<dbReference type="FunFam" id="3.30.457.50:FF:000001">
    <property type="entry name" value="Probable kinetochore protein spc25"/>
    <property type="match status" value="1"/>
</dbReference>
<dbReference type="CDD" id="cd23784">
    <property type="entry name" value="RWD_Spc25"/>
    <property type="match status" value="1"/>
</dbReference>
<evidence type="ECO:0000256" key="6">
    <source>
        <dbReference type="ARBA" id="ARBA00022776"/>
    </source>
</evidence>
<keyword evidence="15" id="KW-1185">Reference proteome</keyword>
<evidence type="ECO:0000256" key="2">
    <source>
        <dbReference type="ARBA" id="ARBA00006379"/>
    </source>
</evidence>
<dbReference type="Gene3D" id="3.30.457.50">
    <property type="entry name" value="Chromosome segregation protein Spc25"/>
    <property type="match status" value="1"/>
</dbReference>
<dbReference type="GO" id="GO:0031262">
    <property type="term" value="C:Ndc80 complex"/>
    <property type="evidence" value="ECO:0007669"/>
    <property type="project" value="InterPro"/>
</dbReference>
<dbReference type="Proteomes" id="UP001497623">
    <property type="component" value="Unassembled WGS sequence"/>
</dbReference>
<evidence type="ECO:0000313" key="15">
    <source>
        <dbReference type="Proteomes" id="UP001497623"/>
    </source>
</evidence>
<evidence type="ECO:0000256" key="3">
    <source>
        <dbReference type="ARBA" id="ARBA00013692"/>
    </source>
</evidence>
<feature type="domain" description="Chromosome segregation protein Spc25 C-terminal" evidence="13">
    <location>
        <begin position="107"/>
        <end position="177"/>
    </location>
</feature>
<dbReference type="Pfam" id="PF08234">
    <property type="entry name" value="Spindle_Spc25"/>
    <property type="match status" value="1"/>
</dbReference>
<keyword evidence="6 11" id="KW-0498">Mitosis</keyword>
<comment type="subcellular location">
    <subcellularLocation>
        <location evidence="1">Chromosome</location>
        <location evidence="1">Centromere</location>
    </subcellularLocation>
    <subcellularLocation>
        <location evidence="11">Nucleus</location>
    </subcellularLocation>
    <subcellularLocation>
        <location evidence="11">Chromosome</location>
        <location evidence="11">Centromere</location>
        <location evidence="11">Kinetochore</location>
    </subcellularLocation>
</comment>
<evidence type="ECO:0000256" key="12">
    <source>
        <dbReference type="SAM" id="Coils"/>
    </source>
</evidence>
<keyword evidence="11" id="KW-0539">Nucleus</keyword>
<evidence type="ECO:0000256" key="10">
    <source>
        <dbReference type="ARBA" id="ARBA00065771"/>
    </source>
</evidence>
<keyword evidence="7 12" id="KW-0175">Coiled coil</keyword>
<sequence>DQVVDLESKIESVRESIKNVVGNKDRAGREYQQLSQELEQLQMETNKKIKERDSKKDLLEEVKKHLNEKEQISGEAEKKKQEKVKNAEKALALYTTNLGLRIEVPKTQQQSLILIFTQINKSNPNEEFILELRLLENENYHLLNSVPQLSNLQKLEDRLNQTNNWKGFIVHVRKIFKEISKKE</sequence>
<reference evidence="14 15" key="1">
    <citation type="submission" date="2024-05" db="EMBL/GenBank/DDBJ databases">
        <authorList>
            <person name="Wallberg A."/>
        </authorList>
    </citation>
    <scope>NUCLEOTIDE SEQUENCE [LARGE SCALE GENOMIC DNA]</scope>
</reference>